<dbReference type="InterPro" id="IPR003148">
    <property type="entry name" value="RCK_N"/>
</dbReference>
<dbReference type="SUPFAM" id="SSF51735">
    <property type="entry name" value="NAD(P)-binding Rossmann-fold domains"/>
    <property type="match status" value="1"/>
</dbReference>
<dbReference type="GO" id="GO:0006813">
    <property type="term" value="P:potassium ion transport"/>
    <property type="evidence" value="ECO:0007669"/>
    <property type="project" value="InterPro"/>
</dbReference>
<name>A0A5D3YIX7_9BACT</name>
<comment type="caution">
    <text evidence="2">The sequence shown here is derived from an EMBL/GenBank/DDBJ whole genome shotgun (WGS) entry which is preliminary data.</text>
</comment>
<gene>
    <name evidence="2" type="ORF">LX73_1443</name>
</gene>
<feature type="domain" description="RCK N-terminal" evidence="1">
    <location>
        <begin position="5"/>
        <end position="123"/>
    </location>
</feature>
<keyword evidence="3" id="KW-1185">Reference proteome</keyword>
<proteinExistence type="predicted"/>
<dbReference type="PANTHER" id="PTHR43833">
    <property type="entry name" value="POTASSIUM CHANNEL PROTEIN 2-RELATED-RELATED"/>
    <property type="match status" value="1"/>
</dbReference>
<dbReference type="PROSITE" id="PS51201">
    <property type="entry name" value="RCK_N"/>
    <property type="match status" value="1"/>
</dbReference>
<dbReference type="Proteomes" id="UP000324595">
    <property type="component" value="Unassembled WGS sequence"/>
</dbReference>
<sequence length="143" mass="15668">MFKSETKYAVIGLGSFGYTLAKLLSQRGLYVVAIDQDMDKVEKIKDKVAASVSFDATEADLLQKLGVAKVDVAIISVGDENFQAAEYIALELQDRGVNKIYVIVGSEREEQIIQKIGITDVINPKIEAAKNLADEISEQKSEV</sequence>
<protein>
    <submittedName>
        <fullName evidence="2">TrkA-N domain-containing protein</fullName>
    </submittedName>
</protein>
<dbReference type="InterPro" id="IPR050721">
    <property type="entry name" value="Trk_Ktr_HKT_K-transport"/>
</dbReference>
<evidence type="ECO:0000313" key="2">
    <source>
        <dbReference type="EMBL" id="TYP93733.1"/>
    </source>
</evidence>
<evidence type="ECO:0000313" key="3">
    <source>
        <dbReference type="Proteomes" id="UP000324595"/>
    </source>
</evidence>
<dbReference type="Pfam" id="PF02254">
    <property type="entry name" value="TrkA_N"/>
    <property type="match status" value="1"/>
</dbReference>
<dbReference type="PANTHER" id="PTHR43833:SF7">
    <property type="entry name" value="KTR SYSTEM POTASSIUM UPTAKE PROTEIN C"/>
    <property type="match status" value="1"/>
</dbReference>
<dbReference type="InterPro" id="IPR036291">
    <property type="entry name" value="NAD(P)-bd_dom_sf"/>
</dbReference>
<dbReference type="OrthoDB" id="9776294at2"/>
<reference evidence="2 3" key="1">
    <citation type="submission" date="2019-07" db="EMBL/GenBank/DDBJ databases">
        <title>Genomic Encyclopedia of Archaeal and Bacterial Type Strains, Phase II (KMG-II): from individual species to whole genera.</title>
        <authorList>
            <person name="Goeker M."/>
        </authorList>
    </citation>
    <scope>NUCLEOTIDE SEQUENCE [LARGE SCALE GENOMIC DNA]</scope>
    <source>
        <strain evidence="2 3">DSM 21935</strain>
    </source>
</reference>
<dbReference type="RefSeq" id="WP_148898788.1">
    <property type="nucleotide sequence ID" value="NZ_VNHY01000002.1"/>
</dbReference>
<dbReference type="EMBL" id="VNHY01000002">
    <property type="protein sequence ID" value="TYP93733.1"/>
    <property type="molecule type" value="Genomic_DNA"/>
</dbReference>
<accession>A0A5D3YIX7</accession>
<dbReference type="Gene3D" id="3.40.50.720">
    <property type="entry name" value="NAD(P)-binding Rossmann-like Domain"/>
    <property type="match status" value="1"/>
</dbReference>
<evidence type="ECO:0000259" key="1">
    <source>
        <dbReference type="PROSITE" id="PS51201"/>
    </source>
</evidence>
<organism evidence="2 3">
    <name type="scientific">Fodinibius salinus</name>
    <dbReference type="NCBI Taxonomy" id="860790"/>
    <lineage>
        <taxon>Bacteria</taxon>
        <taxon>Pseudomonadati</taxon>
        <taxon>Balneolota</taxon>
        <taxon>Balneolia</taxon>
        <taxon>Balneolales</taxon>
        <taxon>Balneolaceae</taxon>
        <taxon>Fodinibius</taxon>
    </lineage>
</organism>
<dbReference type="AlphaFoldDB" id="A0A5D3YIX7"/>